<evidence type="ECO:0000313" key="4">
    <source>
        <dbReference type="Proteomes" id="UP001057998"/>
    </source>
</evidence>
<feature type="domain" description="GGDEF" evidence="2">
    <location>
        <begin position="235"/>
        <end position="370"/>
    </location>
</feature>
<dbReference type="InterPro" id="IPR052163">
    <property type="entry name" value="DGC-Regulatory_Protein"/>
</dbReference>
<dbReference type="InterPro" id="IPR000160">
    <property type="entry name" value="GGDEF_dom"/>
</dbReference>
<dbReference type="Pfam" id="PF00990">
    <property type="entry name" value="GGDEF"/>
    <property type="match status" value="1"/>
</dbReference>
<dbReference type="PANTHER" id="PTHR46663:SF2">
    <property type="entry name" value="GGDEF DOMAIN-CONTAINING PROTEIN"/>
    <property type="match status" value="1"/>
</dbReference>
<evidence type="ECO:0000256" key="1">
    <source>
        <dbReference type="SAM" id="Phobius"/>
    </source>
</evidence>
<dbReference type="InterPro" id="IPR043128">
    <property type="entry name" value="Rev_trsase/Diguanyl_cyclase"/>
</dbReference>
<dbReference type="Gene3D" id="3.30.70.270">
    <property type="match status" value="1"/>
</dbReference>
<name>A0ABY5GJ59_9GAMM</name>
<reference evidence="3" key="1">
    <citation type="submission" date="2022-07" db="EMBL/GenBank/DDBJ databases">
        <title>Genome sequencing of Photobacterium atrarenae GJH2-4.</title>
        <authorList>
            <person name="Park S.-J."/>
        </authorList>
    </citation>
    <scope>NUCLEOTIDE SEQUENCE</scope>
    <source>
        <strain evidence="3">GJH2-4</strain>
    </source>
</reference>
<gene>
    <name evidence="3" type="ORF">NNL38_05055</name>
</gene>
<evidence type="ECO:0000313" key="3">
    <source>
        <dbReference type="EMBL" id="UTV28617.1"/>
    </source>
</evidence>
<dbReference type="EMBL" id="CP101508">
    <property type="protein sequence ID" value="UTV28617.1"/>
    <property type="molecule type" value="Genomic_DNA"/>
</dbReference>
<dbReference type="PANTHER" id="PTHR46663">
    <property type="entry name" value="DIGUANYLATE CYCLASE DGCT-RELATED"/>
    <property type="match status" value="1"/>
</dbReference>
<dbReference type="NCBIfam" id="TIGR00254">
    <property type="entry name" value="GGDEF"/>
    <property type="match status" value="1"/>
</dbReference>
<keyword evidence="1" id="KW-0812">Transmembrane</keyword>
<keyword evidence="1" id="KW-1133">Transmembrane helix</keyword>
<keyword evidence="4" id="KW-1185">Reference proteome</keyword>
<dbReference type="PROSITE" id="PS50887">
    <property type="entry name" value="GGDEF"/>
    <property type="match status" value="1"/>
</dbReference>
<evidence type="ECO:0000259" key="2">
    <source>
        <dbReference type="PROSITE" id="PS50887"/>
    </source>
</evidence>
<dbReference type="Proteomes" id="UP001057998">
    <property type="component" value="Chromosome 1"/>
</dbReference>
<dbReference type="CDD" id="cd01949">
    <property type="entry name" value="GGDEF"/>
    <property type="match status" value="1"/>
</dbReference>
<dbReference type="RefSeq" id="WP_255389936.1">
    <property type="nucleotide sequence ID" value="NZ_CP101508.1"/>
</dbReference>
<dbReference type="SMART" id="SM00267">
    <property type="entry name" value="GGDEF"/>
    <property type="match status" value="1"/>
</dbReference>
<dbReference type="InterPro" id="IPR029787">
    <property type="entry name" value="Nucleotide_cyclase"/>
</dbReference>
<sequence length="394" mass="44943">MFQCEHVPRTGSWIKRALYVLTPILILSTLIAVHQLKDNSEMISLSQNEAIWFILQLTKEYSEFIYQLQSYQFGNTSHDAMMIQYEILWSRFNTITHNDLVVHLSQFNGLIPAFTARFEQVQAIEPQLLSLPTTGNFEPVVQYIRTDFESLVTFLNEKFRLTSGDMSVRIQAIAEIEQVIQFLLFSTFLMGSLMAYVLLRESRNHHFLAMNDSLTGLHNRLWLNHKLRELESMNQPFTFYLIDLDGFKTINDTLGHQAGDELLTTVAKRLSRLNCQHYFAARMGGDEFAVIELCGPTNTAHKPTCIPEQLAAVFRRPARYAGKRHDISASIGASQFPDSAHSISELLRQADFAMYEVKQAGKDGLRYFQQPPLTEMARGVKDEGAPTPTSSLLH</sequence>
<feature type="transmembrane region" description="Helical" evidence="1">
    <location>
        <begin position="17"/>
        <end position="36"/>
    </location>
</feature>
<protein>
    <submittedName>
        <fullName evidence="3">GGDEF domain-containing protein</fullName>
    </submittedName>
</protein>
<organism evidence="3 4">
    <name type="scientific">Photobacterium atrarenae</name>
    <dbReference type="NCBI Taxonomy" id="865757"/>
    <lineage>
        <taxon>Bacteria</taxon>
        <taxon>Pseudomonadati</taxon>
        <taxon>Pseudomonadota</taxon>
        <taxon>Gammaproteobacteria</taxon>
        <taxon>Vibrionales</taxon>
        <taxon>Vibrionaceae</taxon>
        <taxon>Photobacterium</taxon>
    </lineage>
</organism>
<dbReference type="SUPFAM" id="SSF55073">
    <property type="entry name" value="Nucleotide cyclase"/>
    <property type="match status" value="1"/>
</dbReference>
<keyword evidence="1" id="KW-0472">Membrane</keyword>
<accession>A0ABY5GJ59</accession>
<proteinExistence type="predicted"/>